<dbReference type="GO" id="GO:0050660">
    <property type="term" value="F:flavin adenine dinucleotide binding"/>
    <property type="evidence" value="ECO:0007669"/>
    <property type="project" value="InterPro"/>
</dbReference>
<dbReference type="Pfam" id="PF02771">
    <property type="entry name" value="Acyl-CoA_dh_N"/>
    <property type="match status" value="1"/>
</dbReference>
<dbReference type="PANTHER" id="PTHR48083">
    <property type="entry name" value="MEDIUM-CHAIN SPECIFIC ACYL-COA DEHYDROGENASE, MITOCHONDRIAL-RELATED"/>
    <property type="match status" value="1"/>
</dbReference>
<evidence type="ECO:0000256" key="3">
    <source>
        <dbReference type="ARBA" id="ARBA00022630"/>
    </source>
</evidence>
<feature type="domain" description="Acyl-CoA dehydrogenase/oxidase N-terminal" evidence="9">
    <location>
        <begin position="30"/>
        <end position="147"/>
    </location>
</feature>
<evidence type="ECO:0000256" key="6">
    <source>
        <dbReference type="RuleBase" id="RU362125"/>
    </source>
</evidence>
<evidence type="ECO:0000256" key="4">
    <source>
        <dbReference type="ARBA" id="ARBA00022827"/>
    </source>
</evidence>
<proteinExistence type="inferred from homology"/>
<evidence type="ECO:0000259" key="9">
    <source>
        <dbReference type="Pfam" id="PF02771"/>
    </source>
</evidence>
<dbReference type="GO" id="GO:0005737">
    <property type="term" value="C:cytoplasm"/>
    <property type="evidence" value="ECO:0007669"/>
    <property type="project" value="TreeGrafter"/>
</dbReference>
<evidence type="ECO:0000256" key="1">
    <source>
        <dbReference type="ARBA" id="ARBA00001974"/>
    </source>
</evidence>
<dbReference type="InterPro" id="IPR036250">
    <property type="entry name" value="AcylCo_DH-like_C"/>
</dbReference>
<dbReference type="PANTHER" id="PTHR48083:SF28">
    <property type="entry name" value="ACYL-COA DEHYDROGENASE FAMILY PROTEIN (AFU_ORTHOLOGUE AFUA_6G10880)-RELATED"/>
    <property type="match status" value="1"/>
</dbReference>
<name>A0A7S4PN31_9EUKA</name>
<feature type="domain" description="Acyl-CoA dehydrogenase/oxidase C-terminal" evidence="7">
    <location>
        <begin position="258"/>
        <end position="410"/>
    </location>
</feature>
<dbReference type="InterPro" id="IPR009075">
    <property type="entry name" value="AcylCo_DH/oxidase_C"/>
</dbReference>
<sequence>MNAHEKFGVTDIPFAEPSWYFGNPTPYYNENHVAWRAKVREWVSKEIKPYAHTWDEAHEAPIAELRKKAANAGLLCPYAPVEMGGTPPKGGWDAFMNLIWLDELSNGGAGGAVVCTFFITQMSLPHTLIFGSEDLKKRVAEPVIRGDAGICITLTEPQGGSDLAQLTTTAVLSDDGSHYIVNGAKKFITGGSTATFFSTLVRTSGSAHQGLSLLIIEADLPGVTVRKLDATGWWSGNTTLVTFDDVKVRADNLIGQEGMGFMMMATVMNGERLIGIVGASRAARACLAEAIKYARQRKTFGKRLIDHQVIRHKIIHMARKVEAVQAFLEQISFQIQNGASVKEIGTLAALGKVEATQALEFCAREASQILGGNSFVRGGKGEIVERIAREVRVQVVGGGSEEVLIDLAARMSKL</sequence>
<dbReference type="AlphaFoldDB" id="A0A7S4PN31"/>
<keyword evidence="4 6" id="KW-0274">FAD</keyword>
<organism evidence="10">
    <name type="scientific">Paramoeba aestuarina</name>
    <dbReference type="NCBI Taxonomy" id="180227"/>
    <lineage>
        <taxon>Eukaryota</taxon>
        <taxon>Amoebozoa</taxon>
        <taxon>Discosea</taxon>
        <taxon>Flabellinia</taxon>
        <taxon>Dactylopodida</taxon>
        <taxon>Paramoebidae</taxon>
        <taxon>Paramoeba</taxon>
    </lineage>
</organism>
<dbReference type="InterPro" id="IPR013786">
    <property type="entry name" value="AcylCoA_DH/ox_N"/>
</dbReference>
<dbReference type="EMBL" id="HBKR01038870">
    <property type="protein sequence ID" value="CAE2338960.1"/>
    <property type="molecule type" value="Transcribed_RNA"/>
</dbReference>
<dbReference type="InterPro" id="IPR050741">
    <property type="entry name" value="Acyl-CoA_dehydrogenase"/>
</dbReference>
<evidence type="ECO:0008006" key="11">
    <source>
        <dbReference type="Google" id="ProtNLM"/>
    </source>
</evidence>
<dbReference type="InterPro" id="IPR037069">
    <property type="entry name" value="AcylCoA_DH/ox_N_sf"/>
</dbReference>
<evidence type="ECO:0000259" key="7">
    <source>
        <dbReference type="Pfam" id="PF00441"/>
    </source>
</evidence>
<dbReference type="Gene3D" id="1.20.140.10">
    <property type="entry name" value="Butyryl-CoA Dehydrogenase, subunit A, domain 3"/>
    <property type="match status" value="1"/>
</dbReference>
<dbReference type="Gene3D" id="1.10.540.10">
    <property type="entry name" value="Acyl-CoA dehydrogenase/oxidase, N-terminal domain"/>
    <property type="match status" value="1"/>
</dbReference>
<comment type="cofactor">
    <cofactor evidence="1 6">
        <name>FAD</name>
        <dbReference type="ChEBI" id="CHEBI:57692"/>
    </cofactor>
</comment>
<dbReference type="InterPro" id="IPR006091">
    <property type="entry name" value="Acyl-CoA_Oxase/DH_mid-dom"/>
</dbReference>
<dbReference type="SUPFAM" id="SSF56645">
    <property type="entry name" value="Acyl-CoA dehydrogenase NM domain-like"/>
    <property type="match status" value="1"/>
</dbReference>
<evidence type="ECO:0000256" key="5">
    <source>
        <dbReference type="ARBA" id="ARBA00023002"/>
    </source>
</evidence>
<accession>A0A7S4PN31</accession>
<gene>
    <name evidence="10" type="ORF">NAES01612_LOCUS25389</name>
</gene>
<comment type="similarity">
    <text evidence="2 6">Belongs to the acyl-CoA dehydrogenase family.</text>
</comment>
<dbReference type="InterPro" id="IPR009100">
    <property type="entry name" value="AcylCoA_DH/oxidase_NM_dom_sf"/>
</dbReference>
<evidence type="ECO:0000259" key="8">
    <source>
        <dbReference type="Pfam" id="PF02770"/>
    </source>
</evidence>
<dbReference type="Pfam" id="PF02770">
    <property type="entry name" value="Acyl-CoA_dh_M"/>
    <property type="match status" value="1"/>
</dbReference>
<dbReference type="InterPro" id="IPR046373">
    <property type="entry name" value="Acyl-CoA_Oxase/DH_mid-dom_sf"/>
</dbReference>
<dbReference type="GO" id="GO:0033539">
    <property type="term" value="P:fatty acid beta-oxidation using acyl-CoA dehydrogenase"/>
    <property type="evidence" value="ECO:0007669"/>
    <property type="project" value="TreeGrafter"/>
</dbReference>
<dbReference type="Pfam" id="PF00441">
    <property type="entry name" value="Acyl-CoA_dh_1"/>
    <property type="match status" value="1"/>
</dbReference>
<feature type="domain" description="Acyl-CoA oxidase/dehydrogenase middle" evidence="8">
    <location>
        <begin position="151"/>
        <end position="246"/>
    </location>
</feature>
<dbReference type="Gene3D" id="2.40.110.10">
    <property type="entry name" value="Butyryl-CoA Dehydrogenase, subunit A, domain 2"/>
    <property type="match status" value="1"/>
</dbReference>
<dbReference type="SUPFAM" id="SSF47203">
    <property type="entry name" value="Acyl-CoA dehydrogenase C-terminal domain-like"/>
    <property type="match status" value="1"/>
</dbReference>
<protein>
    <recommendedName>
        <fullName evidence="11">Acyl-CoA dehydrogenase</fullName>
    </recommendedName>
</protein>
<evidence type="ECO:0000256" key="2">
    <source>
        <dbReference type="ARBA" id="ARBA00009347"/>
    </source>
</evidence>
<keyword evidence="5 6" id="KW-0560">Oxidoreductase</keyword>
<reference evidence="10" key="1">
    <citation type="submission" date="2021-01" db="EMBL/GenBank/DDBJ databases">
        <authorList>
            <person name="Corre E."/>
            <person name="Pelletier E."/>
            <person name="Niang G."/>
            <person name="Scheremetjew M."/>
            <person name="Finn R."/>
            <person name="Kale V."/>
            <person name="Holt S."/>
            <person name="Cochrane G."/>
            <person name="Meng A."/>
            <person name="Brown T."/>
            <person name="Cohen L."/>
        </authorList>
    </citation>
    <scope>NUCLEOTIDE SEQUENCE</scope>
    <source>
        <strain evidence="10">SoJaBio B1-5/56/2</strain>
    </source>
</reference>
<keyword evidence="3 6" id="KW-0285">Flavoprotein</keyword>
<evidence type="ECO:0000313" key="10">
    <source>
        <dbReference type="EMBL" id="CAE2338960.1"/>
    </source>
</evidence>
<dbReference type="GO" id="GO:0003995">
    <property type="term" value="F:acyl-CoA dehydrogenase activity"/>
    <property type="evidence" value="ECO:0007669"/>
    <property type="project" value="TreeGrafter"/>
</dbReference>